<dbReference type="InterPro" id="IPR036691">
    <property type="entry name" value="Endo/exonu/phosph_ase_sf"/>
</dbReference>
<dbReference type="GO" id="GO:0016020">
    <property type="term" value="C:membrane"/>
    <property type="evidence" value="ECO:0007669"/>
    <property type="project" value="GOC"/>
</dbReference>
<dbReference type="OrthoDB" id="155529at2"/>
<keyword evidence="2" id="KW-0269">Exonuclease</keyword>
<dbReference type="GO" id="GO:0004527">
    <property type="term" value="F:exonuclease activity"/>
    <property type="evidence" value="ECO:0007669"/>
    <property type="project" value="UniProtKB-KW"/>
</dbReference>
<accession>A0A4R3KGJ6</accession>
<dbReference type="GO" id="GO:0004519">
    <property type="term" value="F:endonuclease activity"/>
    <property type="evidence" value="ECO:0007669"/>
    <property type="project" value="UniProtKB-KW"/>
</dbReference>
<protein>
    <submittedName>
        <fullName evidence="2">Endonuclease/exonuclease/phosphatase family metal-dependent hydrolase</fullName>
    </submittedName>
</protein>
<dbReference type="Pfam" id="PF03372">
    <property type="entry name" value="Exo_endo_phos"/>
    <property type="match status" value="1"/>
</dbReference>
<keyword evidence="2" id="KW-0255">Endonuclease</keyword>
<dbReference type="Proteomes" id="UP000295788">
    <property type="component" value="Unassembled WGS sequence"/>
</dbReference>
<reference evidence="2 3" key="1">
    <citation type="submission" date="2019-03" db="EMBL/GenBank/DDBJ databases">
        <title>Genomic Encyclopedia of Type Strains, Phase IV (KMG-IV): sequencing the most valuable type-strain genomes for metagenomic binning, comparative biology and taxonomic classification.</title>
        <authorList>
            <person name="Goeker M."/>
        </authorList>
    </citation>
    <scope>NUCLEOTIDE SEQUENCE [LARGE SCALE GENOMIC DNA]</scope>
    <source>
        <strain evidence="2 3">DSM 23802</strain>
    </source>
</reference>
<comment type="caution">
    <text evidence="2">The sequence shown here is derived from an EMBL/GenBank/DDBJ whole genome shotgun (WGS) entry which is preliminary data.</text>
</comment>
<dbReference type="SUPFAM" id="SSF56219">
    <property type="entry name" value="DNase I-like"/>
    <property type="match status" value="1"/>
</dbReference>
<keyword evidence="3" id="KW-1185">Reference proteome</keyword>
<dbReference type="EMBL" id="SMAB01000008">
    <property type="protein sequence ID" value="TCS82554.1"/>
    <property type="molecule type" value="Genomic_DNA"/>
</dbReference>
<dbReference type="InterPro" id="IPR051916">
    <property type="entry name" value="GPI-anchor_lipid_remodeler"/>
</dbReference>
<gene>
    <name evidence="2" type="ORF">EDD72_10844</name>
</gene>
<dbReference type="Gene3D" id="3.60.10.10">
    <property type="entry name" value="Endonuclease/exonuclease/phosphatase"/>
    <property type="match status" value="1"/>
</dbReference>
<dbReference type="PANTHER" id="PTHR14859">
    <property type="entry name" value="CALCOFLUOR WHITE HYPERSENSITIVE PROTEIN PRECURSOR"/>
    <property type="match status" value="1"/>
</dbReference>
<dbReference type="InterPro" id="IPR005135">
    <property type="entry name" value="Endo/exonuclease/phosphatase"/>
</dbReference>
<dbReference type="AlphaFoldDB" id="A0A4R3KGJ6"/>
<dbReference type="GO" id="GO:0006506">
    <property type="term" value="P:GPI anchor biosynthetic process"/>
    <property type="evidence" value="ECO:0007669"/>
    <property type="project" value="TreeGrafter"/>
</dbReference>
<dbReference type="RefSeq" id="WP_132768616.1">
    <property type="nucleotide sequence ID" value="NZ_SMAB01000008.1"/>
</dbReference>
<keyword evidence="2" id="KW-0378">Hydrolase</keyword>
<evidence type="ECO:0000313" key="2">
    <source>
        <dbReference type="EMBL" id="TCS82554.1"/>
    </source>
</evidence>
<keyword evidence="2" id="KW-0540">Nuclease</keyword>
<evidence type="ECO:0000313" key="3">
    <source>
        <dbReference type="Proteomes" id="UP000295788"/>
    </source>
</evidence>
<organism evidence="2 3">
    <name type="scientific">Tepidibacillus fermentans</name>
    <dbReference type="NCBI Taxonomy" id="1281767"/>
    <lineage>
        <taxon>Bacteria</taxon>
        <taxon>Bacillati</taxon>
        <taxon>Bacillota</taxon>
        <taxon>Bacilli</taxon>
        <taxon>Bacillales</taxon>
        <taxon>Bacillaceae</taxon>
        <taxon>Tepidibacillus</taxon>
    </lineage>
</organism>
<name>A0A4R3KGJ6_9BACI</name>
<feature type="domain" description="Endonuclease/exonuclease/phosphatase" evidence="1">
    <location>
        <begin position="11"/>
        <end position="216"/>
    </location>
</feature>
<dbReference type="PANTHER" id="PTHR14859:SF1">
    <property type="entry name" value="PGAP2-INTERACTING PROTEIN"/>
    <property type="match status" value="1"/>
</dbReference>
<sequence>MVNQHNLLKIISYNIHSGKNFWLVPTFRSLIRFLADQDADMITIQEINENNKRGHQFTALQNALKLTGRFAPHVPIGNGNYGLATFSRFPILSTSHLLLPSQKEQRGLLDTVIQVNERKVHILNTHLGLSYVERIQQLQRITEYIQALTSPFLMMGDFNTPSLSLDRFGCFDAALMMKKGHLPTMPFSKQRIDYIFHSANIRVIDYDVFKINLSDHYPISVQVQII</sequence>
<evidence type="ECO:0000259" key="1">
    <source>
        <dbReference type="Pfam" id="PF03372"/>
    </source>
</evidence>
<proteinExistence type="predicted"/>